<reference evidence="1 2" key="1">
    <citation type="submission" date="2020-01" db="EMBL/GenBank/DDBJ databases">
        <title>The genomic epidemiology of tigecycline resistance gene tet(X) variants in a swine farm in China.</title>
        <authorList>
            <person name="Peng K."/>
            <person name="Li R."/>
        </authorList>
    </citation>
    <scope>NUCLEOTIDE SEQUENCE [LARGE SCALE GENOMIC DNA]</scope>
    <source>
        <strain evidence="1 2">ZN3</strain>
    </source>
</reference>
<evidence type="ECO:0000313" key="2">
    <source>
        <dbReference type="Proteomes" id="UP000503287"/>
    </source>
</evidence>
<dbReference type="EMBL" id="CP047344">
    <property type="protein sequence ID" value="QIF94076.1"/>
    <property type="molecule type" value="Genomic_DNA"/>
</dbReference>
<accession>A0A6G6SJZ8</accession>
<evidence type="ECO:0000313" key="1">
    <source>
        <dbReference type="EMBL" id="QIF94076.1"/>
    </source>
</evidence>
<sequence length="770" mass="89029">MADKQNLLPVGLSYAQSQLAKVLSQPEINNNKVQQWEAVLHQILQGQATYGSRTPFENTPAWITLEVITGGFATGNWLAGGEITSEEQYLLDKLQIKTSPENQRLALNSYYLTDEGMNVLNKCLDNENYLITVPEESVLLTVAWLIRNKAQSYARDLLDIISPWFSTLRFYPRIVELPVISSSTVRVQDLDITIYDLKRIKPNKRVLAQKEAVTIWHPFKMKMVALFSEIVDKSSSNTITSLWRQSAKDLIAEYSKLRKQYFLCNKPVKNKGDFAKLRIAIEQLSFEKNELDLHQAQHIRILLQRHIEKYGEPNSEKNDKIQKIKQGDVQAPLHYTLSRVILNRLDCLDINNGFDNKEIATEAISESEASKFNLTQGYPIPNIITYKTMRSFNTTASQLVEQKLITSSEALSHIIPQITAGLRANSLLDIPLRHLYEKNYRAFKQRRSLLLLDLQHQVQLEELPWVTIIDKFRKKQISNKTIFTEVLNEFLLLNFRYFPQTQLPNPLLQELNSLTSEIDPSIKWSEELAADIFMGMFSKKIANILVKNADSVLPYSLYSQYYKVDYLLLKHELLTALSSVNTQGSDPYATSRVILKWCEDRTNEKFGSYSPAINGELLEQSYILTTHNLSTIFNMLGLADKLKPFLLDMCKQCVQVINRYLQAPYRGYHASLIIIKNAAYAWRQCVFYLSYLSQEELQQFVLWTENYIDTQSQYFKTLFIPIWNGLMSVINTPDDYNYDDKPSHLIFYGWSKKHWMMKTILKANGEEICE</sequence>
<gene>
    <name evidence="1" type="ORF">GTH24_09275</name>
</gene>
<name>A0A6G6SJZ8_PROVU</name>
<dbReference type="RefSeq" id="WP_164526312.1">
    <property type="nucleotide sequence ID" value="NZ_CP047344.1"/>
</dbReference>
<dbReference type="AlphaFoldDB" id="A0A6G6SJZ8"/>
<protein>
    <submittedName>
        <fullName evidence="1">Uncharacterized protein</fullName>
    </submittedName>
</protein>
<keyword evidence="2" id="KW-1185">Reference proteome</keyword>
<dbReference type="Proteomes" id="UP000503287">
    <property type="component" value="Chromosome"/>
</dbReference>
<proteinExistence type="predicted"/>
<organism evidence="1 2">
    <name type="scientific">Proteus vulgaris</name>
    <dbReference type="NCBI Taxonomy" id="585"/>
    <lineage>
        <taxon>Bacteria</taxon>
        <taxon>Pseudomonadati</taxon>
        <taxon>Pseudomonadota</taxon>
        <taxon>Gammaproteobacteria</taxon>
        <taxon>Enterobacterales</taxon>
        <taxon>Morganellaceae</taxon>
        <taxon>Proteus</taxon>
    </lineage>
</organism>